<dbReference type="Proteomes" id="UP000027730">
    <property type="component" value="Unassembled WGS sequence"/>
</dbReference>
<dbReference type="HOGENOM" id="CLU_826346_0_0_1"/>
<name>A0A074WRL5_9PEZI</name>
<organism evidence="1 2">
    <name type="scientific">Aureobasidium namibiae CBS 147.97</name>
    <dbReference type="NCBI Taxonomy" id="1043004"/>
    <lineage>
        <taxon>Eukaryota</taxon>
        <taxon>Fungi</taxon>
        <taxon>Dikarya</taxon>
        <taxon>Ascomycota</taxon>
        <taxon>Pezizomycotina</taxon>
        <taxon>Dothideomycetes</taxon>
        <taxon>Dothideomycetidae</taxon>
        <taxon>Dothideales</taxon>
        <taxon>Saccotheciaceae</taxon>
        <taxon>Aureobasidium</taxon>
    </lineage>
</organism>
<keyword evidence="2" id="KW-1185">Reference proteome</keyword>
<accession>A0A074WRL5</accession>
<sequence>MGVITDLQHTANELRAQLLKIAQTVESCIFVSCTLEDADKIARSNCARGKKLRKRDDTNSTIYPGLTTDSSVGGLVLIDANGTNWYSPQVPVFPGISPAELQRKKRDASVAIPAGLAKYQSAVISAACSMQAKPVSSTSTLTQSATVTGAATTTVVSAVATVTKAAKTYDPSEFAVISIQGGTFSSDGTGYSDFLSDPSALFVNVRNSKTYGASSNKANIAVDPNTGYLVDVSRNRVATIYGYNAKDGAATIIFFHPEDIPGSYKPLICTPPPQAGGAYTLSCSVTQSNGLVLSNFIGPHNFFDGYSFLSMTAAADLDGTSFSTDYGKASITIINR</sequence>
<dbReference type="AlphaFoldDB" id="A0A074WRL5"/>
<protein>
    <submittedName>
        <fullName evidence="1">Uncharacterized protein</fullName>
    </submittedName>
</protein>
<reference evidence="1 2" key="1">
    <citation type="journal article" date="2014" name="BMC Genomics">
        <title>Genome sequencing of four Aureobasidium pullulans varieties: biotechnological potential, stress tolerance, and description of new species.</title>
        <authorList>
            <person name="Gostin Ar C."/>
            <person name="Ohm R.A."/>
            <person name="Kogej T."/>
            <person name="Sonjak S."/>
            <person name="Turk M."/>
            <person name="Zajc J."/>
            <person name="Zalar P."/>
            <person name="Grube M."/>
            <person name="Sun H."/>
            <person name="Han J."/>
            <person name="Sharma A."/>
            <person name="Chiniquy J."/>
            <person name="Ngan C.Y."/>
            <person name="Lipzen A."/>
            <person name="Barry K."/>
            <person name="Grigoriev I.V."/>
            <person name="Gunde-Cimerman N."/>
        </authorList>
    </citation>
    <scope>NUCLEOTIDE SEQUENCE [LARGE SCALE GENOMIC DNA]</scope>
    <source>
        <strain evidence="1 2">CBS 147.97</strain>
    </source>
</reference>
<dbReference type="GeneID" id="25416653"/>
<proteinExistence type="predicted"/>
<evidence type="ECO:0000313" key="1">
    <source>
        <dbReference type="EMBL" id="KEQ74219.1"/>
    </source>
</evidence>
<dbReference type="EMBL" id="KL584707">
    <property type="protein sequence ID" value="KEQ74219.1"/>
    <property type="molecule type" value="Genomic_DNA"/>
</dbReference>
<dbReference type="RefSeq" id="XP_013428759.1">
    <property type="nucleotide sequence ID" value="XM_013573305.1"/>
</dbReference>
<gene>
    <name evidence="1" type="ORF">M436DRAFT_80663</name>
</gene>
<evidence type="ECO:0000313" key="2">
    <source>
        <dbReference type="Proteomes" id="UP000027730"/>
    </source>
</evidence>